<comment type="subcellular location">
    <subcellularLocation>
        <location evidence="12">Cytoplasm</location>
    </subcellularLocation>
</comment>
<dbReference type="PROSITE" id="PS00595">
    <property type="entry name" value="AA_TRANSFER_CLASS_5"/>
    <property type="match status" value="1"/>
</dbReference>
<dbReference type="EMBL" id="UGYV01000001">
    <property type="protein sequence ID" value="SUI68835.1"/>
    <property type="molecule type" value="Genomic_DNA"/>
</dbReference>
<feature type="binding site" evidence="12">
    <location>
        <position position="198"/>
    </location>
    <ligand>
        <name>pyridoxal 5'-phosphate</name>
        <dbReference type="ChEBI" id="CHEBI:597326"/>
    </ligand>
</feature>
<evidence type="ECO:0000256" key="2">
    <source>
        <dbReference type="ARBA" id="ARBA00005099"/>
    </source>
</evidence>
<accession>A0A379ZUY1</accession>
<feature type="binding site" evidence="12">
    <location>
        <begin position="240"/>
        <end position="241"/>
    </location>
    <ligand>
        <name>pyridoxal 5'-phosphate</name>
        <dbReference type="ChEBI" id="CHEBI:597326"/>
    </ligand>
</feature>
<organism evidence="15 16">
    <name type="scientific">Shewanella morhuae</name>
    <dbReference type="NCBI Taxonomy" id="365591"/>
    <lineage>
        <taxon>Bacteria</taxon>
        <taxon>Pseudomonadati</taxon>
        <taxon>Pseudomonadota</taxon>
        <taxon>Gammaproteobacteria</taxon>
        <taxon>Alteromonadales</taxon>
        <taxon>Shewanellaceae</taxon>
        <taxon>Shewanella</taxon>
    </lineage>
</organism>
<feature type="binding site" evidence="12">
    <location>
        <position position="102"/>
    </location>
    <ligand>
        <name>pyridoxal 5'-phosphate</name>
        <dbReference type="ChEBI" id="CHEBI:597326"/>
    </ligand>
</feature>
<dbReference type="UniPathway" id="UPA00244">
    <property type="reaction ID" value="UER00311"/>
</dbReference>
<feature type="binding site" evidence="12">
    <location>
        <begin position="76"/>
        <end position="77"/>
    </location>
    <ligand>
        <name>pyridoxal 5'-phosphate</name>
        <dbReference type="ChEBI" id="CHEBI:597326"/>
    </ligand>
</feature>
<reference evidence="15 16" key="1">
    <citation type="submission" date="2018-06" db="EMBL/GenBank/DDBJ databases">
        <authorList>
            <consortium name="Pathogen Informatics"/>
            <person name="Doyle S."/>
        </authorList>
    </citation>
    <scope>NUCLEOTIDE SEQUENCE [LARGE SCALE GENOMIC DNA]</scope>
    <source>
        <strain evidence="15 16">NCTC10736</strain>
    </source>
</reference>
<protein>
    <recommendedName>
        <fullName evidence="12">Phosphoserine aminotransferase</fullName>
        <ecNumber evidence="12">2.6.1.52</ecNumber>
    </recommendedName>
    <alternativeName>
        <fullName evidence="12">Phosphohydroxythreonine aminotransferase</fullName>
        <shortName evidence="12">PSAT</shortName>
    </alternativeName>
</protein>
<dbReference type="GO" id="GO:0004648">
    <property type="term" value="F:O-phospho-L-serine:2-oxoglutarate aminotransferase activity"/>
    <property type="evidence" value="ECO:0007669"/>
    <property type="project" value="UniProtKB-UniRule"/>
</dbReference>
<dbReference type="SUPFAM" id="SSF53383">
    <property type="entry name" value="PLP-dependent transferases"/>
    <property type="match status" value="1"/>
</dbReference>
<proteinExistence type="inferred from homology"/>
<comment type="catalytic activity">
    <reaction evidence="10 12">
        <text>4-(phosphooxy)-L-threonine + 2-oxoglutarate = (R)-3-hydroxy-2-oxo-4-phosphooxybutanoate + L-glutamate</text>
        <dbReference type="Rhea" id="RHEA:16573"/>
        <dbReference type="ChEBI" id="CHEBI:16810"/>
        <dbReference type="ChEBI" id="CHEBI:29985"/>
        <dbReference type="ChEBI" id="CHEBI:58452"/>
        <dbReference type="ChEBI" id="CHEBI:58538"/>
        <dbReference type="EC" id="2.6.1.52"/>
    </reaction>
</comment>
<keyword evidence="9 12" id="KW-0718">Serine biosynthesis</keyword>
<keyword evidence="12" id="KW-0963">Cytoplasm</keyword>
<dbReference type="InterPro" id="IPR015422">
    <property type="entry name" value="PyrdxlP-dep_Trfase_small"/>
</dbReference>
<evidence type="ECO:0000256" key="5">
    <source>
        <dbReference type="ARBA" id="ARBA00022605"/>
    </source>
</evidence>
<comment type="pathway">
    <text evidence="2 12 13">Amino-acid biosynthesis; L-serine biosynthesis; L-serine from 3-phospho-D-glycerate: step 2/3.</text>
</comment>
<evidence type="ECO:0000313" key="16">
    <source>
        <dbReference type="Proteomes" id="UP000255061"/>
    </source>
</evidence>
<evidence type="ECO:0000256" key="3">
    <source>
        <dbReference type="ARBA" id="ARBA00006904"/>
    </source>
</evidence>
<feature type="binding site" evidence="12">
    <location>
        <position position="42"/>
    </location>
    <ligand>
        <name>L-glutamate</name>
        <dbReference type="ChEBI" id="CHEBI:29985"/>
    </ligand>
</feature>
<comment type="cofactor">
    <cofactor evidence="12">
        <name>pyridoxal 5'-phosphate</name>
        <dbReference type="ChEBI" id="CHEBI:597326"/>
    </cofactor>
    <text evidence="12">Binds 1 pyridoxal phosphate per subunit.</text>
</comment>
<dbReference type="Gene3D" id="3.40.640.10">
    <property type="entry name" value="Type I PLP-dependent aspartate aminotransferase-like (Major domain)"/>
    <property type="match status" value="1"/>
</dbReference>
<gene>
    <name evidence="12 15" type="primary">serC</name>
    <name evidence="15" type="ORF">NCTC10736_01103</name>
</gene>
<evidence type="ECO:0000259" key="14">
    <source>
        <dbReference type="Pfam" id="PF00266"/>
    </source>
</evidence>
<feature type="binding site" evidence="12">
    <location>
        <position position="156"/>
    </location>
    <ligand>
        <name>pyridoxal 5'-phosphate</name>
        <dbReference type="ChEBI" id="CHEBI:597326"/>
    </ligand>
</feature>
<evidence type="ECO:0000256" key="7">
    <source>
        <dbReference type="ARBA" id="ARBA00022898"/>
    </source>
</evidence>
<dbReference type="NCBIfam" id="NF003764">
    <property type="entry name" value="PRK05355.1"/>
    <property type="match status" value="1"/>
</dbReference>
<dbReference type="GO" id="GO:0008615">
    <property type="term" value="P:pyridoxine biosynthetic process"/>
    <property type="evidence" value="ECO:0007669"/>
    <property type="project" value="UniProtKB-UniRule"/>
</dbReference>
<dbReference type="RefSeq" id="WP_115405667.1">
    <property type="nucleotide sequence ID" value="NZ_UGYV01000001.1"/>
</dbReference>
<dbReference type="PANTHER" id="PTHR43247:SF1">
    <property type="entry name" value="PHOSPHOSERINE AMINOTRANSFERASE"/>
    <property type="match status" value="1"/>
</dbReference>
<dbReference type="UniPathway" id="UPA00135">
    <property type="reaction ID" value="UER00197"/>
</dbReference>
<keyword evidence="5 12" id="KW-0028">Amino-acid biosynthesis</keyword>
<comment type="pathway">
    <text evidence="1 12">Cofactor biosynthesis; pyridoxine 5'-phosphate biosynthesis; pyridoxine 5'-phosphate from D-erythrose 4-phosphate: step 3/5.</text>
</comment>
<dbReference type="InterPro" id="IPR022278">
    <property type="entry name" value="Pser_aminoTfrase"/>
</dbReference>
<dbReference type="AlphaFoldDB" id="A0A379ZUY1"/>
<comment type="catalytic activity">
    <reaction evidence="11 12 13">
        <text>O-phospho-L-serine + 2-oxoglutarate = 3-phosphooxypyruvate + L-glutamate</text>
        <dbReference type="Rhea" id="RHEA:14329"/>
        <dbReference type="ChEBI" id="CHEBI:16810"/>
        <dbReference type="ChEBI" id="CHEBI:18110"/>
        <dbReference type="ChEBI" id="CHEBI:29985"/>
        <dbReference type="ChEBI" id="CHEBI:57524"/>
        <dbReference type="EC" id="2.6.1.52"/>
    </reaction>
</comment>
<evidence type="ECO:0000313" key="15">
    <source>
        <dbReference type="EMBL" id="SUI68835.1"/>
    </source>
</evidence>
<keyword evidence="4 12" id="KW-0032">Aminotransferase</keyword>
<feature type="domain" description="Aminotransferase class V" evidence="14">
    <location>
        <begin position="4"/>
        <end position="351"/>
    </location>
</feature>
<evidence type="ECO:0000256" key="9">
    <source>
        <dbReference type="ARBA" id="ARBA00023299"/>
    </source>
</evidence>
<comment type="function">
    <text evidence="12">Catalyzes the reversible conversion of 3-phosphohydroxypyruvate to phosphoserine and of 3-hydroxy-2-oxo-4-phosphonooxybutanoate to phosphohydroxythreonine.</text>
</comment>
<evidence type="ECO:0000256" key="8">
    <source>
        <dbReference type="ARBA" id="ARBA00023096"/>
    </source>
</evidence>
<dbReference type="Pfam" id="PF00266">
    <property type="entry name" value="Aminotran_5"/>
    <property type="match status" value="1"/>
</dbReference>
<dbReference type="PANTHER" id="PTHR43247">
    <property type="entry name" value="PHOSPHOSERINE AMINOTRANSFERASE"/>
    <property type="match status" value="1"/>
</dbReference>
<dbReference type="FunFam" id="3.40.640.10:FF:000010">
    <property type="entry name" value="Phosphoserine aminotransferase"/>
    <property type="match status" value="1"/>
</dbReference>
<dbReference type="GO" id="GO:0006564">
    <property type="term" value="P:L-serine biosynthetic process"/>
    <property type="evidence" value="ECO:0007669"/>
    <property type="project" value="UniProtKB-UniRule"/>
</dbReference>
<comment type="similarity">
    <text evidence="3 12">Belongs to the class-V pyridoxal-phosphate-dependent aminotransferase family. SerC subfamily.</text>
</comment>
<dbReference type="PIRSF" id="PIRSF000525">
    <property type="entry name" value="SerC"/>
    <property type="match status" value="1"/>
</dbReference>
<name>A0A379ZUY1_9GAMM</name>
<sequence>MSAIYNFCAGPAMLPTAVMQKAQQELLDWNGQGVSVMEISHRSKEFIALTEQAESDLRELMQIPANYHVLFMHGGGRGQFSAVVNNFLGEQGRALYLVSGQWSSAALAEAQKLAGEAQIDSLNIVEKHNGLNTVILPDLHKIDADYRYVHYCPNETVDGIEIFDELDSHWPIIADLSSTIMSREIDVSRYGLIYAGAQKNIGPSGLSIVIVRDDMLKLPSLPQSSIMDYRLQVEHGSMFNTPPTFAWYLAAEVFAWLKSIGGIASIAKVNQQKAQMLYQCIDGNAFYRNGVIAANRSQMNVTFQLVNEALDGEFLKQAQIAGLVALKGHRIVGGMRASLYNAMPLEGVAALVKFMNEFAANIAKRTRF</sequence>
<dbReference type="InterPro" id="IPR000192">
    <property type="entry name" value="Aminotrans_V_dom"/>
</dbReference>
<evidence type="ECO:0000256" key="13">
    <source>
        <dbReference type="RuleBase" id="RU004505"/>
    </source>
</evidence>
<dbReference type="EC" id="2.6.1.52" evidence="12"/>
<comment type="subunit">
    <text evidence="12">Homodimer.</text>
</comment>
<feature type="modified residue" description="N6-(pyridoxal phosphate)lysine" evidence="12">
    <location>
        <position position="199"/>
    </location>
</feature>
<dbReference type="Proteomes" id="UP000255061">
    <property type="component" value="Unassembled WGS sequence"/>
</dbReference>
<dbReference type="FunFam" id="3.90.1150.10:FF:000006">
    <property type="entry name" value="Phosphoserine aminotransferase"/>
    <property type="match status" value="1"/>
</dbReference>
<evidence type="ECO:0000256" key="11">
    <source>
        <dbReference type="ARBA" id="ARBA00049007"/>
    </source>
</evidence>
<dbReference type="GO" id="GO:0005737">
    <property type="term" value="C:cytoplasm"/>
    <property type="evidence" value="ECO:0007669"/>
    <property type="project" value="UniProtKB-SubCell"/>
</dbReference>
<evidence type="ECO:0000256" key="4">
    <source>
        <dbReference type="ARBA" id="ARBA00022576"/>
    </source>
</evidence>
<dbReference type="Gene3D" id="3.90.1150.10">
    <property type="entry name" value="Aspartate Aminotransferase, domain 1"/>
    <property type="match status" value="1"/>
</dbReference>
<evidence type="ECO:0000256" key="6">
    <source>
        <dbReference type="ARBA" id="ARBA00022679"/>
    </source>
</evidence>
<evidence type="ECO:0000256" key="12">
    <source>
        <dbReference type="HAMAP-Rule" id="MF_00160"/>
    </source>
</evidence>
<dbReference type="InterPro" id="IPR020578">
    <property type="entry name" value="Aminotrans_V_PyrdxlP_BS"/>
</dbReference>
<feature type="binding site" evidence="12">
    <location>
        <position position="175"/>
    </location>
    <ligand>
        <name>pyridoxal 5'-phosphate</name>
        <dbReference type="ChEBI" id="CHEBI:597326"/>
    </ligand>
</feature>
<dbReference type="GO" id="GO:0030170">
    <property type="term" value="F:pyridoxal phosphate binding"/>
    <property type="evidence" value="ECO:0007669"/>
    <property type="project" value="UniProtKB-UniRule"/>
</dbReference>
<dbReference type="NCBIfam" id="TIGR01364">
    <property type="entry name" value="serC_1"/>
    <property type="match status" value="1"/>
</dbReference>
<keyword evidence="8 12" id="KW-0664">Pyridoxine biosynthesis</keyword>
<dbReference type="InterPro" id="IPR015421">
    <property type="entry name" value="PyrdxlP-dep_Trfase_major"/>
</dbReference>
<dbReference type="InterPro" id="IPR015424">
    <property type="entry name" value="PyrdxlP-dep_Trfase"/>
</dbReference>
<dbReference type="HAMAP" id="MF_00160">
    <property type="entry name" value="SerC_aminotrans_5"/>
    <property type="match status" value="1"/>
</dbReference>
<evidence type="ECO:0000256" key="10">
    <source>
        <dbReference type="ARBA" id="ARBA00047630"/>
    </source>
</evidence>
<evidence type="ECO:0000256" key="1">
    <source>
        <dbReference type="ARBA" id="ARBA00004915"/>
    </source>
</evidence>
<comment type="caution">
    <text evidence="12">Lacks conserved residue(s) required for the propagation of feature annotation.</text>
</comment>
<keyword evidence="7 12" id="KW-0663">Pyridoxal phosphate</keyword>
<keyword evidence="6 12" id="KW-0808">Transferase</keyword>